<keyword evidence="5 7" id="KW-1133">Transmembrane helix</keyword>
<feature type="transmembrane region" description="Helical" evidence="7">
    <location>
        <begin position="108"/>
        <end position="135"/>
    </location>
</feature>
<evidence type="ECO:0000313" key="8">
    <source>
        <dbReference type="EMBL" id="MDO6121795.1"/>
    </source>
</evidence>
<comment type="subcellular location">
    <subcellularLocation>
        <location evidence="1">Membrane</location>
        <topology evidence="1">Multi-pass membrane protein</topology>
    </subcellularLocation>
</comment>
<feature type="transmembrane region" description="Helical" evidence="7">
    <location>
        <begin position="291"/>
        <end position="309"/>
    </location>
</feature>
<dbReference type="Proteomes" id="UP001177080">
    <property type="component" value="Unassembled WGS sequence"/>
</dbReference>
<keyword evidence="9" id="KW-1185">Reference proteome</keyword>
<name>A0ABT8XDH0_9HYPH</name>
<feature type="transmembrane region" description="Helical" evidence="7">
    <location>
        <begin position="315"/>
        <end position="334"/>
    </location>
</feature>
<gene>
    <name evidence="8" type="ORF">GB928_011435</name>
</gene>
<keyword evidence="6 7" id="KW-0472">Membrane</keyword>
<evidence type="ECO:0000256" key="7">
    <source>
        <dbReference type="SAM" id="Phobius"/>
    </source>
</evidence>
<dbReference type="RefSeq" id="WP_244762337.1">
    <property type="nucleotide sequence ID" value="NZ_JALJCJ010000005.1"/>
</dbReference>
<dbReference type="Gene3D" id="1.20.1250.20">
    <property type="entry name" value="MFS general substrate transporter like domains"/>
    <property type="match status" value="2"/>
</dbReference>
<protein>
    <submittedName>
        <fullName evidence="8">MFS transporter</fullName>
    </submittedName>
</protein>
<keyword evidence="3" id="KW-0813">Transport</keyword>
<dbReference type="PANTHER" id="PTHR12778">
    <property type="entry name" value="SOLUTE CARRIER FAMILY 33 ACETYL-COA TRANSPORTER -RELATED"/>
    <property type="match status" value="1"/>
</dbReference>
<organism evidence="8 9">
    <name type="scientific">Shinella curvata</name>
    <dbReference type="NCBI Taxonomy" id="1817964"/>
    <lineage>
        <taxon>Bacteria</taxon>
        <taxon>Pseudomonadati</taxon>
        <taxon>Pseudomonadota</taxon>
        <taxon>Alphaproteobacteria</taxon>
        <taxon>Hyphomicrobiales</taxon>
        <taxon>Rhizobiaceae</taxon>
        <taxon>Shinella</taxon>
    </lineage>
</organism>
<evidence type="ECO:0000256" key="5">
    <source>
        <dbReference type="ARBA" id="ARBA00022989"/>
    </source>
</evidence>
<feature type="transmembrane region" description="Helical" evidence="7">
    <location>
        <begin position="20"/>
        <end position="38"/>
    </location>
</feature>
<dbReference type="Pfam" id="PF07690">
    <property type="entry name" value="MFS_1"/>
    <property type="match status" value="1"/>
</dbReference>
<evidence type="ECO:0000256" key="4">
    <source>
        <dbReference type="ARBA" id="ARBA00022692"/>
    </source>
</evidence>
<feature type="transmembrane region" description="Helical" evidence="7">
    <location>
        <begin position="172"/>
        <end position="191"/>
    </location>
</feature>
<evidence type="ECO:0000256" key="6">
    <source>
        <dbReference type="ARBA" id="ARBA00023136"/>
    </source>
</evidence>
<dbReference type="PANTHER" id="PTHR12778:SF10">
    <property type="entry name" value="MAJOR FACILITATOR SUPERFAMILY DOMAIN-CONTAINING PROTEIN 3"/>
    <property type="match status" value="1"/>
</dbReference>
<accession>A0ABT8XDH0</accession>
<proteinExistence type="inferred from homology"/>
<dbReference type="InterPro" id="IPR004752">
    <property type="entry name" value="AmpG_permease/AT-1"/>
</dbReference>
<feature type="transmembrane region" description="Helical" evidence="7">
    <location>
        <begin position="260"/>
        <end position="284"/>
    </location>
</feature>
<feature type="transmembrane region" description="Helical" evidence="7">
    <location>
        <begin position="384"/>
        <end position="402"/>
    </location>
</feature>
<feature type="transmembrane region" description="Helical" evidence="7">
    <location>
        <begin position="147"/>
        <end position="166"/>
    </location>
</feature>
<feature type="transmembrane region" description="Helical" evidence="7">
    <location>
        <begin position="355"/>
        <end position="378"/>
    </location>
</feature>
<comment type="caution">
    <text evidence="8">The sequence shown here is derived from an EMBL/GenBank/DDBJ whole genome shotgun (WGS) entry which is preliminary data.</text>
</comment>
<feature type="transmembrane region" description="Helical" evidence="7">
    <location>
        <begin position="81"/>
        <end position="102"/>
    </location>
</feature>
<sequence length="420" mass="44671">MRADATEKDDDWRIHAGSGAFYAATAIPMSYFFYLLPAQLRQYEHSAETIGLLALVYLPYALRVLWAPLVDGWCHHRPARYRTVMIAAVLAAAAGTLGLGAVEPTQDVAAIILIAFTIFIALSTGTTALDGYTIAMLGSMARRRASIAQTVGFTTGGIGLGIGAMLTDGFEWRAVTTLIAVTMLVAAIPVLRMPGNRRQAIPPAEQADGVGDRRGLLDFFRRVETRRLLLLSLLVKLGVGMIAGYLPVWQVDAGVSASQAGFFGAVGSNILGLLMALTSGYFLLRWDGWRITAGLCVLAAVVFAFVGLFHTVLAGPVMAVSMSLVFLSIGYAYIAPFKALSLDLSDSEQAATKAAMLASFDLTLSILAASVSGFLVAVLGFGNFLWVSAALCLAGAGTAFAASRNRRCFTKSEYTNERLG</sequence>
<dbReference type="EMBL" id="WHSC02000005">
    <property type="protein sequence ID" value="MDO6121795.1"/>
    <property type="molecule type" value="Genomic_DNA"/>
</dbReference>
<evidence type="ECO:0000256" key="1">
    <source>
        <dbReference type="ARBA" id="ARBA00004141"/>
    </source>
</evidence>
<evidence type="ECO:0000313" key="9">
    <source>
        <dbReference type="Proteomes" id="UP001177080"/>
    </source>
</evidence>
<comment type="similarity">
    <text evidence="2">Belongs to the major facilitator superfamily.</text>
</comment>
<dbReference type="InterPro" id="IPR011701">
    <property type="entry name" value="MFS"/>
</dbReference>
<evidence type="ECO:0000256" key="2">
    <source>
        <dbReference type="ARBA" id="ARBA00008335"/>
    </source>
</evidence>
<feature type="transmembrane region" description="Helical" evidence="7">
    <location>
        <begin position="50"/>
        <end position="69"/>
    </location>
</feature>
<evidence type="ECO:0000256" key="3">
    <source>
        <dbReference type="ARBA" id="ARBA00022448"/>
    </source>
</evidence>
<dbReference type="SUPFAM" id="SSF103473">
    <property type="entry name" value="MFS general substrate transporter"/>
    <property type="match status" value="1"/>
</dbReference>
<reference evidence="8" key="1">
    <citation type="submission" date="2022-04" db="EMBL/GenBank/DDBJ databases">
        <title>Shinella lacus sp. nov., a novel member of the genus Shinella from water.</title>
        <authorList>
            <person name="Deng Y."/>
        </authorList>
    </citation>
    <scope>NUCLEOTIDE SEQUENCE</scope>
    <source>
        <strain evidence="8">JCM 31239</strain>
    </source>
</reference>
<feature type="transmembrane region" description="Helical" evidence="7">
    <location>
        <begin position="228"/>
        <end position="248"/>
    </location>
</feature>
<dbReference type="InterPro" id="IPR036259">
    <property type="entry name" value="MFS_trans_sf"/>
</dbReference>
<keyword evidence="4 7" id="KW-0812">Transmembrane</keyword>